<dbReference type="GO" id="GO:0006310">
    <property type="term" value="P:DNA recombination"/>
    <property type="evidence" value="ECO:0007669"/>
    <property type="project" value="UniProtKB-KW"/>
</dbReference>
<evidence type="ECO:0000256" key="9">
    <source>
        <dbReference type="PROSITE-ProRule" id="PRU01248"/>
    </source>
</evidence>
<feature type="domain" description="Tyr recombinase" evidence="10">
    <location>
        <begin position="153"/>
        <end position="341"/>
    </location>
</feature>
<dbReference type="GO" id="GO:0005737">
    <property type="term" value="C:cytoplasm"/>
    <property type="evidence" value="ECO:0007669"/>
    <property type="project" value="UniProtKB-SubCell"/>
</dbReference>
<keyword evidence="3" id="KW-0132">Cell division</keyword>
<keyword evidence="4" id="KW-0159">Chromosome partition</keyword>
<keyword evidence="7" id="KW-0233">DNA recombination</keyword>
<dbReference type="PANTHER" id="PTHR30349:SF77">
    <property type="entry name" value="TYROSINE RECOMBINASE XERC"/>
    <property type="match status" value="1"/>
</dbReference>
<sequence length="347" mass="40666">MVKVPDNHQVRPVNFQDRSNKLHGRSITNGCVRIIDILGGRLQLQVKQAIDEFLSYMQVERNVSGNTIRSYTYDLQVFEAFLQKVHGTTELQHVHNSTIRRFVQDQVIEHQTRPRTLQRRISCLRSFCRFCAKENWITNEFMVGIQTPKTDKKLPVYMKLVELQQLFRLLEADQRKFALRNHVIFKLLATTGMRRQELVDLTWEQIDLECNAVRIYGKGNKERILPLHPMVLPLILEYRGKVEPYRLHPKEPVFTNYLGDSLDPRGLHRIFKETLVLAGLPPHRFTLHHLRHTFATLLLRSQDATSKVDIRTLQELLGHESLATTSIYTHVDLEQKKQAIESLRFDF</sequence>
<comment type="subcellular location">
    <subcellularLocation>
        <location evidence="1">Cytoplasm</location>
    </subcellularLocation>
</comment>
<evidence type="ECO:0000256" key="7">
    <source>
        <dbReference type="ARBA" id="ARBA00023172"/>
    </source>
</evidence>
<dbReference type="Gene3D" id="1.10.443.10">
    <property type="entry name" value="Intergrase catalytic core"/>
    <property type="match status" value="1"/>
</dbReference>
<dbReference type="InterPro" id="IPR050090">
    <property type="entry name" value="Tyrosine_recombinase_XerCD"/>
</dbReference>
<dbReference type="InterPro" id="IPR010998">
    <property type="entry name" value="Integrase_recombinase_N"/>
</dbReference>
<dbReference type="EMBL" id="FORT01000023">
    <property type="protein sequence ID" value="SFK90865.1"/>
    <property type="molecule type" value="Genomic_DNA"/>
</dbReference>
<keyword evidence="8" id="KW-0131">Cell cycle</keyword>
<keyword evidence="2" id="KW-0963">Cytoplasm</keyword>
<evidence type="ECO:0000256" key="3">
    <source>
        <dbReference type="ARBA" id="ARBA00022618"/>
    </source>
</evidence>
<dbReference type="SUPFAM" id="SSF56349">
    <property type="entry name" value="DNA breaking-rejoining enzymes"/>
    <property type="match status" value="1"/>
</dbReference>
<dbReference type="AlphaFoldDB" id="A0A1I4DCN3"/>
<dbReference type="Pfam" id="PF02899">
    <property type="entry name" value="Phage_int_SAM_1"/>
    <property type="match status" value="1"/>
</dbReference>
<keyword evidence="6 9" id="KW-0238">DNA-binding</keyword>
<dbReference type="PANTHER" id="PTHR30349">
    <property type="entry name" value="PHAGE INTEGRASE-RELATED"/>
    <property type="match status" value="1"/>
</dbReference>
<evidence type="ECO:0000259" key="11">
    <source>
        <dbReference type="PROSITE" id="PS51900"/>
    </source>
</evidence>
<evidence type="ECO:0000256" key="2">
    <source>
        <dbReference type="ARBA" id="ARBA00022490"/>
    </source>
</evidence>
<evidence type="ECO:0000256" key="8">
    <source>
        <dbReference type="ARBA" id="ARBA00023306"/>
    </source>
</evidence>
<feature type="domain" description="Core-binding (CB)" evidence="11">
    <location>
        <begin position="44"/>
        <end position="132"/>
    </location>
</feature>
<reference evidence="13" key="1">
    <citation type="submission" date="2016-10" db="EMBL/GenBank/DDBJ databases">
        <authorList>
            <person name="Varghese N."/>
            <person name="Submissions S."/>
        </authorList>
    </citation>
    <scope>NUCLEOTIDE SEQUENCE [LARGE SCALE GENOMIC DNA]</scope>
    <source>
        <strain evidence="13">OK042</strain>
    </source>
</reference>
<dbReference type="InterPro" id="IPR013762">
    <property type="entry name" value="Integrase-like_cat_sf"/>
</dbReference>
<evidence type="ECO:0000313" key="12">
    <source>
        <dbReference type="EMBL" id="SFK90865.1"/>
    </source>
</evidence>
<protein>
    <submittedName>
        <fullName evidence="12">Integrase/recombinase XerD</fullName>
    </submittedName>
</protein>
<organism evidence="12 13">
    <name type="scientific">Brevibacillus centrosporus</name>
    <dbReference type="NCBI Taxonomy" id="54910"/>
    <lineage>
        <taxon>Bacteria</taxon>
        <taxon>Bacillati</taxon>
        <taxon>Bacillota</taxon>
        <taxon>Bacilli</taxon>
        <taxon>Bacillales</taxon>
        <taxon>Paenibacillaceae</taxon>
        <taxon>Brevibacillus</taxon>
    </lineage>
</organism>
<dbReference type="InterPro" id="IPR004107">
    <property type="entry name" value="Integrase_SAM-like_N"/>
</dbReference>
<evidence type="ECO:0000256" key="5">
    <source>
        <dbReference type="ARBA" id="ARBA00022908"/>
    </source>
</evidence>
<dbReference type="InterPro" id="IPR002104">
    <property type="entry name" value="Integrase_catalytic"/>
</dbReference>
<dbReference type="GO" id="GO:0003677">
    <property type="term" value="F:DNA binding"/>
    <property type="evidence" value="ECO:0007669"/>
    <property type="project" value="UniProtKB-UniRule"/>
</dbReference>
<keyword evidence="5" id="KW-0229">DNA integration</keyword>
<dbReference type="InterPro" id="IPR044068">
    <property type="entry name" value="CB"/>
</dbReference>
<dbReference type="STRING" id="1884381.SAMN05518846_12372"/>
<dbReference type="PROSITE" id="PS51900">
    <property type="entry name" value="CB"/>
    <property type="match status" value="1"/>
</dbReference>
<dbReference type="PROSITE" id="PS51898">
    <property type="entry name" value="TYR_RECOMBINASE"/>
    <property type="match status" value="1"/>
</dbReference>
<gene>
    <name evidence="12" type="ORF">SAMN05518846_12372</name>
</gene>
<evidence type="ECO:0000256" key="6">
    <source>
        <dbReference type="ARBA" id="ARBA00023125"/>
    </source>
</evidence>
<evidence type="ECO:0000313" key="13">
    <source>
        <dbReference type="Proteomes" id="UP000198915"/>
    </source>
</evidence>
<evidence type="ECO:0000256" key="1">
    <source>
        <dbReference type="ARBA" id="ARBA00004496"/>
    </source>
</evidence>
<dbReference type="Pfam" id="PF00589">
    <property type="entry name" value="Phage_integrase"/>
    <property type="match status" value="1"/>
</dbReference>
<evidence type="ECO:0000259" key="10">
    <source>
        <dbReference type="PROSITE" id="PS51898"/>
    </source>
</evidence>
<proteinExistence type="predicted"/>
<dbReference type="InterPro" id="IPR011010">
    <property type="entry name" value="DNA_brk_join_enz"/>
</dbReference>
<dbReference type="GO" id="GO:0007059">
    <property type="term" value="P:chromosome segregation"/>
    <property type="evidence" value="ECO:0007669"/>
    <property type="project" value="UniProtKB-KW"/>
</dbReference>
<dbReference type="Gene3D" id="1.10.150.130">
    <property type="match status" value="1"/>
</dbReference>
<evidence type="ECO:0000256" key="4">
    <source>
        <dbReference type="ARBA" id="ARBA00022829"/>
    </source>
</evidence>
<accession>A0A1I4DCN3</accession>
<dbReference type="GO" id="GO:0015074">
    <property type="term" value="P:DNA integration"/>
    <property type="evidence" value="ECO:0007669"/>
    <property type="project" value="UniProtKB-KW"/>
</dbReference>
<name>A0A1I4DCN3_9BACL</name>
<dbReference type="Proteomes" id="UP000198915">
    <property type="component" value="Unassembled WGS sequence"/>
</dbReference>
<keyword evidence="13" id="KW-1185">Reference proteome</keyword>
<dbReference type="GO" id="GO:0051301">
    <property type="term" value="P:cell division"/>
    <property type="evidence" value="ECO:0007669"/>
    <property type="project" value="UniProtKB-KW"/>
</dbReference>